<dbReference type="RefSeq" id="WP_377774896.1">
    <property type="nucleotide sequence ID" value="NZ_JBHUHO010000046.1"/>
</dbReference>
<gene>
    <name evidence="1" type="ORF">ACFSJH_18115</name>
</gene>
<dbReference type="Pfam" id="PF09929">
    <property type="entry name" value="DUF2161"/>
    <property type="match status" value="1"/>
</dbReference>
<reference evidence="2" key="1">
    <citation type="journal article" date="2019" name="Int. J. Syst. Evol. Microbiol.">
        <title>The Global Catalogue of Microorganisms (GCM) 10K type strain sequencing project: providing services to taxonomists for standard genome sequencing and annotation.</title>
        <authorList>
            <consortium name="The Broad Institute Genomics Platform"/>
            <consortium name="The Broad Institute Genome Sequencing Center for Infectious Disease"/>
            <person name="Wu L."/>
            <person name="Ma J."/>
        </authorList>
    </citation>
    <scope>NUCLEOTIDE SEQUENCE [LARGE SCALE GENOMIC DNA]</scope>
    <source>
        <strain evidence="2">GH52</strain>
    </source>
</reference>
<proteinExistence type="predicted"/>
<dbReference type="Proteomes" id="UP001597362">
    <property type="component" value="Unassembled WGS sequence"/>
</dbReference>
<sequence length="239" mass="27233">MAVKKEEELYEPLKAYYEALGYQVRAEVKHCDLVAIHPETNHTLIVEIKKTFNLALLLQGVERLRLNTDVVLAVERNRKKSGSHNQRFGDLAELCRMLGLGLITVTVFKTKAPTIAVLAEPGEAPLRRMKHRKQQNILREFHERSGDYNVGGSTGRKLVTAYREKALQCAYVLQHLEEAAPRQIAAITKNPSTASILQHNYYQWFKRVRRGVYVLEPAGKQALIEYSYVVNELAASYEL</sequence>
<keyword evidence="2" id="KW-1185">Reference proteome</keyword>
<evidence type="ECO:0000313" key="2">
    <source>
        <dbReference type="Proteomes" id="UP001597362"/>
    </source>
</evidence>
<comment type="caution">
    <text evidence="1">The sequence shown here is derived from an EMBL/GenBank/DDBJ whole genome shotgun (WGS) entry which is preliminary data.</text>
</comment>
<protein>
    <submittedName>
        <fullName evidence="1">DUF2161 family putative PD-(D/E)XK-type phosphodiesterase</fullName>
    </submittedName>
</protein>
<evidence type="ECO:0000313" key="1">
    <source>
        <dbReference type="EMBL" id="MFD2117647.1"/>
    </source>
</evidence>
<accession>A0ABW4YQ35</accession>
<dbReference type="InterPro" id="IPR018679">
    <property type="entry name" value="DUF2161"/>
</dbReference>
<dbReference type="EMBL" id="JBHUHO010000046">
    <property type="protein sequence ID" value="MFD2117647.1"/>
    <property type="molecule type" value="Genomic_DNA"/>
</dbReference>
<organism evidence="1 2">
    <name type="scientific">Paenibacillus yanchengensis</name>
    <dbReference type="NCBI Taxonomy" id="2035833"/>
    <lineage>
        <taxon>Bacteria</taxon>
        <taxon>Bacillati</taxon>
        <taxon>Bacillota</taxon>
        <taxon>Bacilli</taxon>
        <taxon>Bacillales</taxon>
        <taxon>Paenibacillaceae</taxon>
        <taxon>Paenibacillus</taxon>
    </lineage>
</organism>
<name>A0ABW4YQ35_9BACL</name>